<accession>A0A9D9EQP5</accession>
<organism evidence="2 3">
    <name type="scientific">Candidatus Cryptobacteroides intestinavium</name>
    <dbReference type="NCBI Taxonomy" id="2840766"/>
    <lineage>
        <taxon>Bacteria</taxon>
        <taxon>Pseudomonadati</taxon>
        <taxon>Bacteroidota</taxon>
        <taxon>Bacteroidia</taxon>
        <taxon>Bacteroidales</taxon>
        <taxon>Candidatus Cryptobacteroides</taxon>
    </lineage>
</organism>
<protein>
    <submittedName>
        <fullName evidence="2">DUF1080 domain-containing protein</fullName>
    </submittedName>
</protein>
<sequence length="935" mass="99730">MKKNIYIMLAALLSVWILSSGPVYGQDARQRQVPTIVQDALALLPAATEADLAEPVRDLAVSAPESVGILAGMLVSEDRSLNSKVEYALNGVVNYVGTEDGAEYIGKVCDGLAAAIEKCSDATGRSFLLSRLALVAGDEQIPVFVRYAKMPEYASVAIGALTGIEGSGTAVMQLFEDGGVSHPLLAYAAARMCLEAAEPYLLAWIGELGGNAEEDSDATSASDTPDLASYSRALALCGTEASMKTLEKISVDDYMVLLGRLAVTDPEKAVAGAKKYIKSGDTNVRCAALSVMVTAKGADVEKLLLSALKDSDREYRMTALDYAASYADNAAMCAKIAKMFPKLDGGSQTDVLNWAGAYEVEGLRDIVLQCAASGSGDQALAAIAAAGRLGGEDAAMTLVSRLGDEEVYAQAAYRALLSFDGDIEQQTGEALEGNADSKIYAMKIAAARRMAGLSPEIFALLGSDDNAVRKAAYTALPGVVTSSDAAAVADLLSGADAQYIGMLQKALCAAVSHLQPSEMYSLVIRLSEGADDITRYYPVVAFTGTSEAVSMLDREYSAHPDAAFNALLAVDNIAASDVLFRIAGEDAARKDAAVSRFIDLVSASGENDLARTGRLDAALSLDPSAAVVNKALNVLAGIPVRPAFELSAGYLDDSRTEYAAAFAVKTIAVKTEDEIDYYALKSALEKARNVYAARNGADDGYAVDEINMILSGLQPPAAKFVLPEDEARAGYEVLFDGTDMSKWTGNLKNYSLINGTIYVTANYGSGGNLYTEKEYSDFILRFEFCFERPGVNNGVGIRTPKDVDAAYWGMCECQILDHDDPIYKDLNIYQVHGSAYGIIPAKRIVHKPVGTWNYEEIKVVGDRITVTLNGEVILDGNLREACKGHNVAPDGSDYNPYTVDHRNHPGMFNKKGYISFCGHGPGIRFRNIRVLDLSK</sequence>
<reference evidence="2" key="1">
    <citation type="submission" date="2020-10" db="EMBL/GenBank/DDBJ databases">
        <authorList>
            <person name="Gilroy R."/>
        </authorList>
    </citation>
    <scope>NUCLEOTIDE SEQUENCE</scope>
    <source>
        <strain evidence="2">B1-20833</strain>
    </source>
</reference>
<dbReference type="EMBL" id="JADIMI010000007">
    <property type="protein sequence ID" value="MBO8451328.1"/>
    <property type="molecule type" value="Genomic_DNA"/>
</dbReference>
<dbReference type="InterPro" id="IPR010496">
    <property type="entry name" value="AL/BT2_dom"/>
</dbReference>
<proteinExistence type="predicted"/>
<evidence type="ECO:0000313" key="3">
    <source>
        <dbReference type="Proteomes" id="UP000823661"/>
    </source>
</evidence>
<gene>
    <name evidence="2" type="ORF">IAC06_00380</name>
</gene>
<dbReference type="SUPFAM" id="SSF48371">
    <property type="entry name" value="ARM repeat"/>
    <property type="match status" value="1"/>
</dbReference>
<name>A0A9D9EQP5_9BACT</name>
<dbReference type="GO" id="GO:0016787">
    <property type="term" value="F:hydrolase activity"/>
    <property type="evidence" value="ECO:0007669"/>
    <property type="project" value="InterPro"/>
</dbReference>
<feature type="domain" description="3-keto-alpha-glucoside-1,2-lyase/3-keto-2-hydroxy-glucal hydratase" evidence="1">
    <location>
        <begin position="730"/>
        <end position="930"/>
    </location>
</feature>
<dbReference type="Proteomes" id="UP000823661">
    <property type="component" value="Unassembled WGS sequence"/>
</dbReference>
<evidence type="ECO:0000259" key="1">
    <source>
        <dbReference type="Pfam" id="PF06439"/>
    </source>
</evidence>
<evidence type="ECO:0000313" key="2">
    <source>
        <dbReference type="EMBL" id="MBO8451328.1"/>
    </source>
</evidence>
<dbReference type="InterPro" id="IPR016024">
    <property type="entry name" value="ARM-type_fold"/>
</dbReference>
<dbReference type="AlphaFoldDB" id="A0A9D9EQP5"/>
<comment type="caution">
    <text evidence="2">The sequence shown here is derived from an EMBL/GenBank/DDBJ whole genome shotgun (WGS) entry which is preliminary data.</text>
</comment>
<dbReference type="Gene3D" id="1.25.10.10">
    <property type="entry name" value="Leucine-rich Repeat Variant"/>
    <property type="match status" value="1"/>
</dbReference>
<dbReference type="Pfam" id="PF06439">
    <property type="entry name" value="3keto-disac_hyd"/>
    <property type="match status" value="1"/>
</dbReference>
<dbReference type="Gene3D" id="2.60.120.560">
    <property type="entry name" value="Exo-inulinase, domain 1"/>
    <property type="match status" value="1"/>
</dbReference>
<dbReference type="InterPro" id="IPR011989">
    <property type="entry name" value="ARM-like"/>
</dbReference>
<reference evidence="2" key="2">
    <citation type="journal article" date="2021" name="PeerJ">
        <title>Extensive microbial diversity within the chicken gut microbiome revealed by metagenomics and culture.</title>
        <authorList>
            <person name="Gilroy R."/>
            <person name="Ravi A."/>
            <person name="Getino M."/>
            <person name="Pursley I."/>
            <person name="Horton D.L."/>
            <person name="Alikhan N.F."/>
            <person name="Baker D."/>
            <person name="Gharbi K."/>
            <person name="Hall N."/>
            <person name="Watson M."/>
            <person name="Adriaenssens E.M."/>
            <person name="Foster-Nyarko E."/>
            <person name="Jarju S."/>
            <person name="Secka A."/>
            <person name="Antonio M."/>
            <person name="Oren A."/>
            <person name="Chaudhuri R.R."/>
            <person name="La Ragione R."/>
            <person name="Hildebrand F."/>
            <person name="Pallen M.J."/>
        </authorList>
    </citation>
    <scope>NUCLEOTIDE SEQUENCE</scope>
    <source>
        <strain evidence="2">B1-20833</strain>
    </source>
</reference>